<dbReference type="PANTHER" id="PTHR34978:SF3">
    <property type="entry name" value="SLR0241 PROTEIN"/>
    <property type="match status" value="1"/>
</dbReference>
<dbReference type="EMBL" id="JAHLFW010000016">
    <property type="protein sequence ID" value="MBU3837058.1"/>
    <property type="molecule type" value="Genomic_DNA"/>
</dbReference>
<feature type="transmembrane region" description="Helical" evidence="1">
    <location>
        <begin position="37"/>
        <end position="56"/>
    </location>
</feature>
<feature type="transmembrane region" description="Helical" evidence="1">
    <location>
        <begin position="6"/>
        <end position="25"/>
    </location>
</feature>
<feature type="domain" description="Peptidase M56" evidence="2">
    <location>
        <begin position="16"/>
        <end position="265"/>
    </location>
</feature>
<feature type="transmembrane region" description="Helical" evidence="1">
    <location>
        <begin position="274"/>
        <end position="293"/>
    </location>
</feature>
<evidence type="ECO:0000313" key="3">
    <source>
        <dbReference type="EMBL" id="MBU3837058.1"/>
    </source>
</evidence>
<dbReference type="Pfam" id="PF05569">
    <property type="entry name" value="Peptidase_M56"/>
    <property type="match status" value="1"/>
</dbReference>
<comment type="caution">
    <text evidence="3">The sequence shown here is derived from an EMBL/GenBank/DDBJ whole genome shotgun (WGS) entry which is preliminary data.</text>
</comment>
<proteinExistence type="predicted"/>
<feature type="transmembrane region" description="Helical" evidence="1">
    <location>
        <begin position="99"/>
        <end position="124"/>
    </location>
</feature>
<name>A0A948WY56_9BACT</name>
<sequence length="531" mass="61216">MITLLFYILKSSFCLLLLYIFYKLFLSSTTHFRFNRYVIITGTVACMFLPFVSLEIEKDISAPVSFYVLEEMATSVNSQDLAEIKNNASETRVPTVSGLIIDILTIVYLAGTMIMLLSLVTSYIRVMNVIKGMDCVERNGVKWMLTRKNIRPFSLWNHIIVSYDDYYKYSPICIHETIHVANRHFYDDLFLQIVLVFHWFNPSVWLLKKELKTIHEYQADKGVLDSGINATKYQLLLVEKAVGSRLYSMAHGFSNNSLKKRISMMLKKKDSNWARLRILPAVPIVAGVLYVFATPEVKSLSSYVPTNVKDSVRIDYSDNLLSEINSNDDKIVVDLYVNKSNEYLINMEIYFKEIDDNTTTMIKDILVGKFIDEYNREKEDCRPVVICIKADRNTKMEAINEIKRNVRSAYSLANTELKKEYPSNVVDKCMQPRLFYTYPKVGTNNPPQTTSDETVLNGYKIRFINEAKEVMSLSDFSISDLKKAISSVLESYDIQKLTVSLKYPSDASEGTVYDLKQVLRKAYLLRMNLEH</sequence>
<organism evidence="3 4">
    <name type="scientific">Candidatus Phocaeicola faecigallinarum</name>
    <dbReference type="NCBI Taxonomy" id="2838732"/>
    <lineage>
        <taxon>Bacteria</taxon>
        <taxon>Pseudomonadati</taxon>
        <taxon>Bacteroidota</taxon>
        <taxon>Bacteroidia</taxon>
        <taxon>Bacteroidales</taxon>
        <taxon>Bacteroidaceae</taxon>
        <taxon>Phocaeicola</taxon>
    </lineage>
</organism>
<evidence type="ECO:0000256" key="1">
    <source>
        <dbReference type="SAM" id="Phobius"/>
    </source>
</evidence>
<dbReference type="Proteomes" id="UP000783796">
    <property type="component" value="Unassembled WGS sequence"/>
</dbReference>
<gene>
    <name evidence="3" type="ORF">H9777_01765</name>
</gene>
<dbReference type="InterPro" id="IPR008756">
    <property type="entry name" value="Peptidase_M56"/>
</dbReference>
<keyword evidence="1" id="KW-0812">Transmembrane</keyword>
<evidence type="ECO:0000259" key="2">
    <source>
        <dbReference type="Pfam" id="PF05569"/>
    </source>
</evidence>
<dbReference type="CDD" id="cd07341">
    <property type="entry name" value="M56_BlaR1_MecR1_like"/>
    <property type="match status" value="1"/>
</dbReference>
<dbReference type="AlphaFoldDB" id="A0A948WY56"/>
<dbReference type="InterPro" id="IPR052173">
    <property type="entry name" value="Beta-lactam_resp_regulator"/>
</dbReference>
<keyword evidence="1" id="KW-0472">Membrane</keyword>
<protein>
    <submittedName>
        <fullName evidence="3">M56 family metallopeptidase</fullName>
    </submittedName>
</protein>
<keyword evidence="1" id="KW-1133">Transmembrane helix</keyword>
<dbReference type="PANTHER" id="PTHR34978">
    <property type="entry name" value="POSSIBLE SENSOR-TRANSDUCER PROTEIN BLAR"/>
    <property type="match status" value="1"/>
</dbReference>
<reference evidence="3" key="2">
    <citation type="submission" date="2021-04" db="EMBL/GenBank/DDBJ databases">
        <authorList>
            <person name="Gilroy R."/>
        </authorList>
    </citation>
    <scope>NUCLEOTIDE SEQUENCE</scope>
    <source>
        <strain evidence="3">G4-2901</strain>
    </source>
</reference>
<evidence type="ECO:0000313" key="4">
    <source>
        <dbReference type="Proteomes" id="UP000783796"/>
    </source>
</evidence>
<accession>A0A948WY56</accession>
<reference evidence="3" key="1">
    <citation type="journal article" date="2021" name="PeerJ">
        <title>Extensive microbial diversity within the chicken gut microbiome revealed by metagenomics and culture.</title>
        <authorList>
            <person name="Gilroy R."/>
            <person name="Ravi A."/>
            <person name="Getino M."/>
            <person name="Pursley I."/>
            <person name="Horton D.L."/>
            <person name="Alikhan N.F."/>
            <person name="Baker D."/>
            <person name="Gharbi K."/>
            <person name="Hall N."/>
            <person name="Watson M."/>
            <person name="Adriaenssens E.M."/>
            <person name="Foster-Nyarko E."/>
            <person name="Jarju S."/>
            <person name="Secka A."/>
            <person name="Antonio M."/>
            <person name="Oren A."/>
            <person name="Chaudhuri R.R."/>
            <person name="La Ragione R."/>
            <person name="Hildebrand F."/>
            <person name="Pallen M.J."/>
        </authorList>
    </citation>
    <scope>NUCLEOTIDE SEQUENCE</scope>
    <source>
        <strain evidence="3">G4-2901</strain>
    </source>
</reference>